<dbReference type="SUPFAM" id="SSF81606">
    <property type="entry name" value="PP2C-like"/>
    <property type="match status" value="1"/>
</dbReference>
<dbReference type="AlphaFoldDB" id="A0A6N3AH64"/>
<dbReference type="EC" id="3.1.3.3" evidence="3"/>
<evidence type="ECO:0000313" key="3">
    <source>
        <dbReference type="EMBL" id="VYT89176.1"/>
    </source>
</evidence>
<evidence type="ECO:0000256" key="1">
    <source>
        <dbReference type="ARBA" id="ARBA00022801"/>
    </source>
</evidence>
<dbReference type="Pfam" id="PF13185">
    <property type="entry name" value="GAF_2"/>
    <property type="match status" value="1"/>
</dbReference>
<dbReference type="PANTHER" id="PTHR43156">
    <property type="entry name" value="STAGE II SPORULATION PROTEIN E-RELATED"/>
    <property type="match status" value="1"/>
</dbReference>
<proteinExistence type="predicted"/>
<keyword evidence="1 3" id="KW-0378">Hydrolase</keyword>
<gene>
    <name evidence="3" type="primary">rsbP</name>
    <name evidence="3" type="ORF">IBLFYP30_01248</name>
</gene>
<name>A0A6N3AH64_9FIRM</name>
<dbReference type="Gene3D" id="3.60.40.10">
    <property type="entry name" value="PPM-type phosphatase domain"/>
    <property type="match status" value="1"/>
</dbReference>
<dbReference type="InterPro" id="IPR052016">
    <property type="entry name" value="Bact_Sigma-Reg"/>
</dbReference>
<dbReference type="EMBL" id="CACRUE010000022">
    <property type="protein sequence ID" value="VYT89176.1"/>
    <property type="molecule type" value="Genomic_DNA"/>
</dbReference>
<dbReference type="RefSeq" id="WP_024037365.1">
    <property type="nucleotide sequence ID" value="NZ_CACRUE010000022.1"/>
</dbReference>
<reference evidence="3" key="1">
    <citation type="submission" date="2019-11" db="EMBL/GenBank/DDBJ databases">
        <authorList>
            <person name="Feng L."/>
        </authorList>
    </citation>
    <scope>NUCLEOTIDE SEQUENCE</scope>
    <source>
        <strain evidence="3">IbartlettiiLFYP30</strain>
    </source>
</reference>
<dbReference type="SMART" id="SM00331">
    <property type="entry name" value="PP2C_SIG"/>
    <property type="match status" value="1"/>
</dbReference>
<protein>
    <submittedName>
        <fullName evidence="3">Phosphoserine phosphatase RsbP</fullName>
        <ecNumber evidence="3">3.1.3.3</ecNumber>
    </submittedName>
</protein>
<feature type="domain" description="PPM-type phosphatase" evidence="2">
    <location>
        <begin position="371"/>
        <end position="589"/>
    </location>
</feature>
<dbReference type="Pfam" id="PF07228">
    <property type="entry name" value="SpoIIE"/>
    <property type="match status" value="1"/>
</dbReference>
<accession>A0A6N3AH64</accession>
<dbReference type="GO" id="GO:0016791">
    <property type="term" value="F:phosphatase activity"/>
    <property type="evidence" value="ECO:0007669"/>
    <property type="project" value="TreeGrafter"/>
</dbReference>
<dbReference type="InterPro" id="IPR001932">
    <property type="entry name" value="PPM-type_phosphatase-like_dom"/>
</dbReference>
<dbReference type="SUPFAM" id="SSF55781">
    <property type="entry name" value="GAF domain-like"/>
    <property type="match status" value="2"/>
</dbReference>
<dbReference type="InterPro" id="IPR029016">
    <property type="entry name" value="GAF-like_dom_sf"/>
</dbReference>
<organism evidence="3">
    <name type="scientific">Intestinibacter bartlettii</name>
    <dbReference type="NCBI Taxonomy" id="261299"/>
    <lineage>
        <taxon>Bacteria</taxon>
        <taxon>Bacillati</taxon>
        <taxon>Bacillota</taxon>
        <taxon>Clostridia</taxon>
        <taxon>Peptostreptococcales</taxon>
        <taxon>Peptostreptococcaceae</taxon>
        <taxon>Intestinibacter</taxon>
    </lineage>
</organism>
<dbReference type="InterPro" id="IPR003018">
    <property type="entry name" value="GAF"/>
</dbReference>
<sequence length="590" mass="68239">MEKNRKLMKNLVDISVMVTQSTNFFEIKDKIVDKMLEVIEPTKACINLFYDNNFKNAYLVCSSTLDYIPKMFPKNSRIGTKLDFNESYPEYIHEAVRDKKIIYVENIFEDPKAIDERELAKMEGYSGRIVFPIVLNYNVIGFMTCFLTEEDSLEEQEITFISSVVSLVALSIEITLENEHTKELIDKLRESISNINEVTTKLHLNNDVNEFMNSLNTQAQKLTKSEEGFIVIDDLNYDYKIFSAIENKKRKKINFQKILLKLHEYEQNGGYVNDANYMIINEVQAENYIYYKLKEGNKLLGCIICSNNSEGYTQDDLNILELISKQIVLGMQLYKYNQSETKHKLIANELNILNKQQKLIMNESEMNLENNKDLYFYHRCATVIGGDFYHAQPIDENKVAYIIADVMGHGIVSNYIVAMIKGCFKTLCYNYQTAADIMNKLNQILYDEFDKMDVFTTCIVSIVDTQNNTLDISNAGHYCPIIIDDTGNISTENNLCKKNIPLGVLEDTKYEHSTISIKSSAMICMYTDGIIELKNQDKEEFGIERLEQFLLKNYKLKKDDFIAELKKELNEFAAKHNFDDDILVVCLSNK</sequence>
<dbReference type="PANTHER" id="PTHR43156:SF2">
    <property type="entry name" value="STAGE II SPORULATION PROTEIN E"/>
    <property type="match status" value="1"/>
</dbReference>
<dbReference type="InterPro" id="IPR036457">
    <property type="entry name" value="PPM-type-like_dom_sf"/>
</dbReference>
<evidence type="ECO:0000259" key="2">
    <source>
        <dbReference type="SMART" id="SM00331"/>
    </source>
</evidence>
<dbReference type="Gene3D" id="3.30.450.40">
    <property type="match status" value="1"/>
</dbReference>